<comment type="similarity">
    <text evidence="2 9">Belongs to the methyltransferase superfamily. RRP8 family.</text>
</comment>
<evidence type="ECO:0000256" key="2">
    <source>
        <dbReference type="ARBA" id="ARBA00006301"/>
    </source>
</evidence>
<dbReference type="Gene3D" id="2.40.70.10">
    <property type="entry name" value="Acid Proteases"/>
    <property type="match status" value="1"/>
</dbReference>
<dbReference type="InterPro" id="IPR021109">
    <property type="entry name" value="Peptidase_aspartic_dom_sf"/>
</dbReference>
<dbReference type="EMBL" id="CP054538">
    <property type="protein sequence ID" value="QSL65665.1"/>
    <property type="molecule type" value="Genomic_DNA"/>
</dbReference>
<dbReference type="FunFam" id="1.10.10.2150:FF:000001">
    <property type="entry name" value="Ribosomal RNA-processing protein 8"/>
    <property type="match status" value="1"/>
</dbReference>
<dbReference type="SUPFAM" id="SSF50630">
    <property type="entry name" value="Acid proteases"/>
    <property type="match status" value="1"/>
</dbReference>
<organism evidence="12 13">
    <name type="scientific">Pneumocystis wakefieldiae</name>
    <dbReference type="NCBI Taxonomy" id="38082"/>
    <lineage>
        <taxon>Eukaryota</taxon>
        <taxon>Fungi</taxon>
        <taxon>Dikarya</taxon>
        <taxon>Ascomycota</taxon>
        <taxon>Taphrinomycotina</taxon>
        <taxon>Pneumocystomycetes</taxon>
        <taxon>Pneumocystaceae</taxon>
        <taxon>Pneumocystis</taxon>
    </lineage>
</organism>
<dbReference type="CDD" id="cd05479">
    <property type="entry name" value="RP_DDI"/>
    <property type="match status" value="1"/>
</dbReference>
<keyword evidence="7 9" id="KW-0539">Nucleus</keyword>
<comment type="function">
    <text evidence="9">S-adenosyl-L-methionine-dependent methyltransferase that specifically methylates the N(1) position of adenine in helix 25.1 in 25S rRNA. Required both for ribosomal 40S and 60S subunits biogenesis. Required for efficient pre-rRNA cleavage at site A2.</text>
</comment>
<feature type="compositionally biased region" description="Basic and acidic residues" evidence="10">
    <location>
        <begin position="245"/>
        <end position="265"/>
    </location>
</feature>
<dbReference type="Gene3D" id="1.10.8.10">
    <property type="entry name" value="DNA helicase RuvA subunit, C-terminal domain"/>
    <property type="match status" value="1"/>
</dbReference>
<evidence type="ECO:0000256" key="9">
    <source>
        <dbReference type="RuleBase" id="RU365074"/>
    </source>
</evidence>
<dbReference type="Proteomes" id="UP000663699">
    <property type="component" value="Chromosome 7"/>
</dbReference>
<dbReference type="InterPro" id="IPR029063">
    <property type="entry name" value="SAM-dependent_MTases_sf"/>
</dbReference>
<dbReference type="GO" id="GO:0004190">
    <property type="term" value="F:aspartic-type endopeptidase activity"/>
    <property type="evidence" value="ECO:0007669"/>
    <property type="project" value="InterPro"/>
</dbReference>
<evidence type="ECO:0000313" key="13">
    <source>
        <dbReference type="Proteomes" id="UP000663699"/>
    </source>
</evidence>
<keyword evidence="5 9" id="KW-0808">Transferase</keyword>
<sequence>MWSSLDPEILRLRLLSRPQFLQIIQQTYPELANAAVHNPEEFKRLVQNMYFDRNYLEIQRQREISALNADPLNVEAQARIEEIIRQEAVMENLENAMEYHPESFGRVTMLYIDVEINKNKVKAFVDSGAQNTIMSPSCAKACGITHLIDKRFSGIAKGVGTASIIGRIHSAQIKVGPLFLACSFTIIEGKDIDILFGLDMLRSHQACIDLKRNALVINDALIPFLSEADLPDNAKMETIYLSEAANHDKEQTKADDTQKQSRSRDNSNVLAQSTYKGQSESKYHEEDIRQLQALGFSKEEALQALEAADGDNNLSNFETISTPENKEIDKLVGKIDKNTQLTKLQQKMKSKLSGGKFRLINEHLYNITSNEAMEFFKKNPEMYEEYHLGFQNQVSSWPKNPTDLIIQDLSKFINDSRKMTLKVADLGCGDAKIARTMKDISNIKIYSYDLVSQNSFVTTCDISNLPLKSSTIDIAIFCLSLMGTNHIDFLKEAWRILKMNGKLWIVEIKSRFMDNEGTAFCTALSSLGFSLVKKETSNKMFIYLYFKKTNKLNEKNFGILLKSCIYKRR</sequence>
<dbReference type="SUPFAM" id="SSF46934">
    <property type="entry name" value="UBA-like"/>
    <property type="match status" value="1"/>
</dbReference>
<dbReference type="OrthoDB" id="1047367at2759"/>
<dbReference type="SUPFAM" id="SSF53335">
    <property type="entry name" value="S-adenosyl-L-methionine-dependent methyltransferases"/>
    <property type="match status" value="1"/>
</dbReference>
<keyword evidence="6 9" id="KW-0949">S-adenosyl-L-methionine</keyword>
<dbReference type="AlphaFoldDB" id="A0A899FZC9"/>
<dbReference type="InterPro" id="IPR042036">
    <property type="entry name" value="RRP8_N"/>
</dbReference>
<proteinExistence type="inferred from homology"/>
<evidence type="ECO:0000256" key="3">
    <source>
        <dbReference type="ARBA" id="ARBA00022552"/>
    </source>
</evidence>
<evidence type="ECO:0000256" key="1">
    <source>
        <dbReference type="ARBA" id="ARBA00004604"/>
    </source>
</evidence>
<dbReference type="CDD" id="cd02440">
    <property type="entry name" value="AdoMet_MTases"/>
    <property type="match status" value="1"/>
</dbReference>
<comment type="subcellular location">
    <subcellularLocation>
        <location evidence="1 9">Nucleus</location>
        <location evidence="1 9">Nucleolus</location>
    </subcellularLocation>
</comment>
<accession>A0A899FZC9</accession>
<dbReference type="Pfam" id="PF09668">
    <property type="entry name" value="Asp_protease"/>
    <property type="match status" value="1"/>
</dbReference>
<dbReference type="Gene3D" id="1.10.10.2150">
    <property type="entry name" value="Ribosomal RNA-processing protein 8, N-terminal domain"/>
    <property type="match status" value="1"/>
</dbReference>
<evidence type="ECO:0000259" key="11">
    <source>
        <dbReference type="PROSITE" id="PS50030"/>
    </source>
</evidence>
<dbReference type="PROSITE" id="PS50030">
    <property type="entry name" value="UBA"/>
    <property type="match status" value="1"/>
</dbReference>
<protein>
    <recommendedName>
        <fullName evidence="8 9">Ribosomal RNA-processing protein 8</fullName>
        <ecNumber evidence="9">2.1.1.-</ecNumber>
    </recommendedName>
</protein>
<dbReference type="GO" id="GO:0016433">
    <property type="term" value="F:rRNA (adenine) methyltransferase activity"/>
    <property type="evidence" value="ECO:0007669"/>
    <property type="project" value="UniProtKB-ARBA"/>
</dbReference>
<dbReference type="InterPro" id="IPR009060">
    <property type="entry name" value="UBA-like_sf"/>
</dbReference>
<dbReference type="GO" id="GO:0006508">
    <property type="term" value="P:proteolysis"/>
    <property type="evidence" value="ECO:0007669"/>
    <property type="project" value="InterPro"/>
</dbReference>
<dbReference type="InterPro" id="IPR015940">
    <property type="entry name" value="UBA"/>
</dbReference>
<gene>
    <name evidence="12" type="ORF">MERGE_002978</name>
</gene>
<evidence type="ECO:0000313" key="12">
    <source>
        <dbReference type="EMBL" id="QSL65665.1"/>
    </source>
</evidence>
<dbReference type="Pfam" id="PF05148">
    <property type="entry name" value="Methyltransf_8"/>
    <property type="match status" value="1"/>
</dbReference>
<evidence type="ECO:0000256" key="6">
    <source>
        <dbReference type="ARBA" id="ARBA00022691"/>
    </source>
</evidence>
<dbReference type="PANTHER" id="PTHR12787">
    <property type="entry name" value="RIBOSOMAL RNA-PROCESSING PROTEIN 8"/>
    <property type="match status" value="1"/>
</dbReference>
<keyword evidence="13" id="KW-1185">Reference proteome</keyword>
<dbReference type="InterPro" id="IPR019103">
    <property type="entry name" value="Peptidase_aspartic_DDI1-type"/>
</dbReference>
<feature type="domain" description="UBA" evidence="11">
    <location>
        <begin position="282"/>
        <end position="315"/>
    </location>
</feature>
<dbReference type="Pfam" id="PF00627">
    <property type="entry name" value="UBA"/>
    <property type="match status" value="1"/>
</dbReference>
<feature type="compositionally biased region" description="Polar residues" evidence="10">
    <location>
        <begin position="266"/>
        <end position="278"/>
    </location>
</feature>
<dbReference type="InterPro" id="IPR007823">
    <property type="entry name" value="RRP8"/>
</dbReference>
<evidence type="ECO:0000256" key="5">
    <source>
        <dbReference type="ARBA" id="ARBA00022679"/>
    </source>
</evidence>
<reference evidence="12" key="1">
    <citation type="submission" date="2020-06" db="EMBL/GenBank/DDBJ databases">
        <title>Genomes of multiple members of Pneumocystis genus reveal paths to human pathogen Pneumocystis jirovecii.</title>
        <authorList>
            <person name="Cisse O.H."/>
            <person name="Ma L."/>
            <person name="Dekker J."/>
            <person name="Khil P."/>
            <person name="Jo J."/>
            <person name="Brenchley J."/>
            <person name="Blair R."/>
            <person name="Pahar B."/>
            <person name="Chabe M."/>
            <person name="Van Rompay K.A."/>
            <person name="Keesler R."/>
            <person name="Sukura A."/>
            <person name="Hirsch V."/>
            <person name="Kutty G."/>
            <person name="Liu Y."/>
            <person name="Peng L."/>
            <person name="Chen J."/>
            <person name="Song J."/>
            <person name="Weissenbacher-Lang C."/>
            <person name="Xu J."/>
            <person name="Upham N.S."/>
            <person name="Stajich J.E."/>
            <person name="Cuomo C.A."/>
            <person name="Cushion M.T."/>
            <person name="Kovacs J.A."/>
        </authorList>
    </citation>
    <scope>NUCLEOTIDE SEQUENCE</scope>
    <source>
        <strain evidence="12">2A</strain>
    </source>
</reference>
<evidence type="ECO:0000256" key="7">
    <source>
        <dbReference type="ARBA" id="ARBA00023242"/>
    </source>
</evidence>
<dbReference type="GO" id="GO:0005730">
    <property type="term" value="C:nucleolus"/>
    <property type="evidence" value="ECO:0007669"/>
    <property type="project" value="UniProtKB-SubCell"/>
</dbReference>
<dbReference type="PANTHER" id="PTHR12787:SF0">
    <property type="entry name" value="RIBOSOMAL RNA-PROCESSING PROTEIN 8"/>
    <property type="match status" value="1"/>
</dbReference>
<dbReference type="EC" id="2.1.1.-" evidence="9"/>
<evidence type="ECO:0000256" key="4">
    <source>
        <dbReference type="ARBA" id="ARBA00022603"/>
    </source>
</evidence>
<keyword evidence="4 9" id="KW-0489">Methyltransferase</keyword>
<keyword evidence="3 9" id="KW-0698">rRNA processing</keyword>
<evidence type="ECO:0000256" key="8">
    <source>
        <dbReference type="ARBA" id="ARBA00076672"/>
    </source>
</evidence>
<feature type="region of interest" description="Disordered" evidence="10">
    <location>
        <begin position="245"/>
        <end position="284"/>
    </location>
</feature>
<name>A0A899FZC9_9ASCO</name>
<evidence type="ECO:0000256" key="10">
    <source>
        <dbReference type="SAM" id="MobiDB-lite"/>
    </source>
</evidence>
<dbReference type="Gene3D" id="3.40.50.150">
    <property type="entry name" value="Vaccinia Virus protein VP39"/>
    <property type="match status" value="1"/>
</dbReference>